<protein>
    <recommendedName>
        <fullName evidence="13 14">Inositol hexakisphosphate and diphosphoinositol-pentakisphosphate kinase</fullName>
        <ecNumber evidence="3 14">2.7.4.24</ecNumber>
    </recommendedName>
</protein>
<feature type="compositionally biased region" description="Low complexity" evidence="15">
    <location>
        <begin position="975"/>
        <end position="994"/>
    </location>
</feature>
<dbReference type="GO" id="GO:0005524">
    <property type="term" value="F:ATP binding"/>
    <property type="evidence" value="ECO:0007669"/>
    <property type="project" value="UniProtKB-KW"/>
</dbReference>
<evidence type="ECO:0000256" key="11">
    <source>
        <dbReference type="ARBA" id="ARBA00033696"/>
    </source>
</evidence>
<reference evidence="18" key="1">
    <citation type="journal article" date="2022" name="DNA Res.">
        <title>Genome analysis of five recently described species of the CUG-Ser clade uncovers Candida theae as a new hybrid lineage with pathogenic potential in the Candida parapsilosis species complex.</title>
        <authorList>
            <person name="Mixao V."/>
            <person name="Del Olmo V."/>
            <person name="Hegedusova E."/>
            <person name="Saus E."/>
            <person name="Pryszcz L."/>
            <person name="Cillingova A."/>
            <person name="Nosek J."/>
            <person name="Gabaldon T."/>
        </authorList>
    </citation>
    <scope>NUCLEOTIDE SEQUENCE</scope>
    <source>
        <strain evidence="18">CBS 10844</strain>
    </source>
</reference>
<feature type="compositionally biased region" description="Low complexity" evidence="15">
    <location>
        <begin position="945"/>
        <end position="963"/>
    </location>
</feature>
<dbReference type="EMBL" id="JAHUZD010000128">
    <property type="protein sequence ID" value="KAI3403302.2"/>
    <property type="molecule type" value="Genomic_DNA"/>
</dbReference>
<evidence type="ECO:0000256" key="7">
    <source>
        <dbReference type="ARBA" id="ARBA00022741"/>
    </source>
</evidence>
<comment type="catalytic activity">
    <reaction evidence="11">
        <text>5-diphospho-1D-myo-inositol 1,2,3,4,6-pentakisphosphate + ATP + H(+) = 1,5-bis(diphospho)-1D-myo-inositol 2,3,4,6-tetrakisphosphate + ADP</text>
        <dbReference type="Rhea" id="RHEA:10276"/>
        <dbReference type="ChEBI" id="CHEBI:15378"/>
        <dbReference type="ChEBI" id="CHEBI:30616"/>
        <dbReference type="ChEBI" id="CHEBI:58628"/>
        <dbReference type="ChEBI" id="CHEBI:77983"/>
        <dbReference type="ChEBI" id="CHEBI:456216"/>
        <dbReference type="EC" id="2.7.4.24"/>
    </reaction>
    <physiologicalReaction direction="left-to-right" evidence="11">
        <dbReference type="Rhea" id="RHEA:10277"/>
    </physiologicalReaction>
</comment>
<dbReference type="GO" id="GO:0052723">
    <property type="term" value="F:inositol hexakisphosphate 1-kinase activity"/>
    <property type="evidence" value="ECO:0007669"/>
    <property type="project" value="UniProtKB-ARBA"/>
</dbReference>
<gene>
    <name evidence="18" type="ORF">KGF56_003890</name>
</gene>
<dbReference type="CDD" id="cd07061">
    <property type="entry name" value="HP_HAP_like"/>
    <property type="match status" value="1"/>
</dbReference>
<evidence type="ECO:0000256" key="13">
    <source>
        <dbReference type="ARBA" id="ARBA00071668"/>
    </source>
</evidence>
<dbReference type="Gene3D" id="3.30.470.20">
    <property type="entry name" value="ATP-grasp fold, B domain"/>
    <property type="match status" value="1"/>
</dbReference>
<keyword evidence="5" id="KW-0597">Phosphoprotein</keyword>
<comment type="function">
    <text evidence="14">Bifunctional inositol kinase that acts in concert with the IP6K kinases to synthesize the diphosphate group-containing inositol pyrophosphates diphosphoinositol pentakisphosphate, PP-InsP5, and bis-diphosphoinositol tetrakisphosphate, (PP)2-InsP4. PP-InsP5 and (PP)2-InsP4, also respectively called InsP7 and InsP8, may regulate a variety of cellular processes, including apoptosis, vesicle trafficking, cytoskeletal dynamics, and exocytosis. Phosphorylates inositol hexakisphosphate (InsP6).</text>
</comment>
<dbReference type="InterPro" id="IPR029033">
    <property type="entry name" value="His_PPase_superfam"/>
</dbReference>
<keyword evidence="6 14" id="KW-0808">Transferase</keyword>
<feature type="domain" description="ATP-grasp fold RimK-type" evidence="16">
    <location>
        <begin position="399"/>
        <end position="494"/>
    </location>
</feature>
<evidence type="ECO:0000313" key="18">
    <source>
        <dbReference type="EMBL" id="KAI3403302.2"/>
    </source>
</evidence>
<dbReference type="InterPro" id="IPR037446">
    <property type="entry name" value="His_Pase_VIP1"/>
</dbReference>
<evidence type="ECO:0000256" key="6">
    <source>
        <dbReference type="ARBA" id="ARBA00022679"/>
    </source>
</evidence>
<evidence type="ECO:0000256" key="14">
    <source>
        <dbReference type="RuleBase" id="RU365032"/>
    </source>
</evidence>
<comment type="subcellular location">
    <subcellularLocation>
        <location evidence="1 14">Cytoplasm</location>
        <location evidence="1 14">Cytoskeleton</location>
    </subcellularLocation>
</comment>
<feature type="compositionally biased region" description="Basic and acidic residues" evidence="15">
    <location>
        <begin position="15"/>
        <end position="27"/>
    </location>
</feature>
<evidence type="ECO:0000256" key="10">
    <source>
        <dbReference type="ARBA" id="ARBA00023212"/>
    </source>
</evidence>
<dbReference type="GO" id="GO:0033857">
    <property type="term" value="F:5-diphosphoinositol pentakisphosphate 1-kinase activity"/>
    <property type="evidence" value="ECO:0007669"/>
    <property type="project" value="TreeGrafter"/>
</dbReference>
<evidence type="ECO:0000256" key="1">
    <source>
        <dbReference type="ARBA" id="ARBA00004245"/>
    </source>
</evidence>
<dbReference type="PANTHER" id="PTHR12750:SF9">
    <property type="entry name" value="INOSITOL HEXAKISPHOSPHATE AND DIPHOSPHOINOSITOL-PENTAKISPHOSPHATE KINASE"/>
    <property type="match status" value="1"/>
</dbReference>
<dbReference type="Pfam" id="PF00328">
    <property type="entry name" value="His_Phos_2"/>
    <property type="match status" value="1"/>
</dbReference>
<proteinExistence type="inferred from homology"/>
<comment type="caution">
    <text evidence="18">The sequence shown here is derived from an EMBL/GenBank/DDBJ whole genome shotgun (WGS) entry which is preliminary data.</text>
</comment>
<dbReference type="EC" id="2.7.4.24" evidence="3 14"/>
<dbReference type="SUPFAM" id="SSF56059">
    <property type="entry name" value="Glutathione synthetase ATP-binding domain-like"/>
    <property type="match status" value="1"/>
</dbReference>
<dbReference type="Pfam" id="PF08443">
    <property type="entry name" value="RimK"/>
    <property type="match status" value="1"/>
</dbReference>
<dbReference type="Gene3D" id="3.40.50.11950">
    <property type="match status" value="1"/>
</dbReference>
<dbReference type="AlphaFoldDB" id="A0AAI9SUR9"/>
<feature type="region of interest" description="Disordered" evidence="15">
    <location>
        <begin position="1"/>
        <end position="66"/>
    </location>
</feature>
<dbReference type="GO" id="GO:0006020">
    <property type="term" value="P:inositol metabolic process"/>
    <property type="evidence" value="ECO:0007669"/>
    <property type="project" value="TreeGrafter"/>
</dbReference>
<dbReference type="FunFam" id="3.30.470.20:FF:000036">
    <property type="entry name" value="Inositol hexakisphosphate and diphosphoinositol-pentakisphosphate kinase"/>
    <property type="match status" value="1"/>
</dbReference>
<feature type="region of interest" description="Disordered" evidence="15">
    <location>
        <begin position="943"/>
        <end position="1005"/>
    </location>
</feature>
<dbReference type="GO" id="GO:0032958">
    <property type="term" value="P:inositol phosphate biosynthetic process"/>
    <property type="evidence" value="ECO:0007669"/>
    <property type="project" value="TreeGrafter"/>
</dbReference>
<dbReference type="GO" id="GO:0005856">
    <property type="term" value="C:cytoskeleton"/>
    <property type="evidence" value="ECO:0007669"/>
    <property type="project" value="UniProtKB-SubCell"/>
</dbReference>
<feature type="region of interest" description="Disordered" evidence="15">
    <location>
        <begin position="96"/>
        <end position="122"/>
    </location>
</feature>
<dbReference type="Pfam" id="PF18086">
    <property type="entry name" value="PPIP5K2_N"/>
    <property type="match status" value="1"/>
</dbReference>
<sequence>MSGGGDHSLPIPIDDAERRKDEDDRNSKVSTSGSPGANELGKVRRAQSIVSPLSLSPPDPESLRGLMMSKTDHAATPTTEKAIASLAPMLEAFTPKTSAEDSASRLGSKSSSSPTPALDNNAAHHEGEIQPLTTENLSGAKLHHSTSGEGFKLNKTISNTSNTSRKSFSSNTNKGSDHVTKSAKLGKIGVCAMDAKALSKPCRRILNRLIENGEFETVIFGDKVILDETIENWPTCDYLISFFSTGFPLEKAIAYVNYRKPYCINDLVFQKALWDRRLVLAILNHANVPTPERLEISRDGGPQIDPGLYERLKDIGFSDENLVELSNQEEPDWEMVDEDTLRVGDQIIKKPFVEKPVDGEDHNIYIYYPKATGGGGRTLFRKIGNKSSEFDPHLVEPRTDGSFIYENFMDTDNFEDVKAYTVGPSFCHAETRKSPVVDGIVRRNTHGKEIRYITQLSDEEKLMARSVSSAFKQTICGFDLLRVNGKSYVIDVNGFSFVKDNNDYYDSCARILRGMFLEAKKMRDLLKNKVPKMLQASQFEEKEQKWVLKGMVSVVRHADRTPKQKFKYSFKSPLFISLLKGHTEEVIIRAVPDLKVVLETVKIAMAKKLEDPNKLQQLTTALEKKMNFHGTKIQIKPSLNADNPEIVDKVQLILKWGGEPTHSAKHQATDVGEQLRQNLKLLNCEALNDVKVYTSSERRVLTSAQYFTTALLGLTDEPLPEDFLIVRKDLLDDSNAAKDLMDKVKKKLKPLLRQGAEAPPQFTWPPKMPQPFEVIRRVCELMNFHHQIMNYNFETKNVQQFQENWCCGEDPFLFKERWDKLFQEFISVEKIHPSKISELYDTMKYDALHNRPFLQRIFEFDPNDEKLLARLRETCGETVNSSGLVSEYPINILAMNNFKIPSDISSSNSSHNTSSTQLNPSSSASAGSLGWILSGAAAELKNRRNSSSSSGNGNGFGITTFSNSQQQPNASGVVTTSPTTTTTTTTTSPSTSTSQQKASENDNPFDHATFTRLRELYRLSKVLFDFICPQEYGIKDEEKLDIGLLTSLPLAKQILSDIKEMKKDASSPAVVNYFTKESHIYTLLNVIYGSQLPMKIARNALPELDYLSQIVFELYEAEDPTSPSGNKHSIRLSLSPGCHTQDPLDVQLDDDHYIGCIPRLSLTRHLDMDLVTQRLKSRFSRVSLPKKFTPVNISSPLTSGL</sequence>
<keyword evidence="19" id="KW-1185">Reference proteome</keyword>
<feature type="domain" description="VIP1 N-terminal" evidence="17">
    <location>
        <begin position="187"/>
        <end position="275"/>
    </location>
</feature>
<dbReference type="GO" id="GO:0005829">
    <property type="term" value="C:cytosol"/>
    <property type="evidence" value="ECO:0007669"/>
    <property type="project" value="TreeGrafter"/>
</dbReference>
<dbReference type="InterPro" id="IPR000560">
    <property type="entry name" value="His_Pase_clade-2"/>
</dbReference>
<evidence type="ECO:0000313" key="19">
    <source>
        <dbReference type="Proteomes" id="UP001202479"/>
    </source>
</evidence>
<evidence type="ECO:0000256" key="3">
    <source>
        <dbReference type="ARBA" id="ARBA00012893"/>
    </source>
</evidence>
<dbReference type="SUPFAM" id="SSF53254">
    <property type="entry name" value="Phosphoglycerate mutase-like"/>
    <property type="match status" value="1"/>
</dbReference>
<dbReference type="GO" id="GO:0052843">
    <property type="term" value="F:inositol-1-diphosphate-2,3,4,5,6-pentakisphosphate diphosphatase activity"/>
    <property type="evidence" value="ECO:0007669"/>
    <property type="project" value="UniProtKB-ARBA"/>
</dbReference>
<dbReference type="Proteomes" id="UP001202479">
    <property type="component" value="Unassembled WGS sequence"/>
</dbReference>
<dbReference type="InterPro" id="IPR013651">
    <property type="entry name" value="ATP-grasp_RimK-type"/>
</dbReference>
<keyword evidence="9 14" id="KW-0067">ATP-binding</keyword>
<feature type="compositionally biased region" description="Polar residues" evidence="15">
    <location>
        <begin position="964"/>
        <end position="974"/>
    </location>
</feature>
<evidence type="ECO:0000259" key="17">
    <source>
        <dbReference type="Pfam" id="PF18086"/>
    </source>
</evidence>
<dbReference type="GeneID" id="73381505"/>
<feature type="region of interest" description="Disordered" evidence="15">
    <location>
        <begin position="904"/>
        <end position="924"/>
    </location>
</feature>
<evidence type="ECO:0000259" key="16">
    <source>
        <dbReference type="Pfam" id="PF08443"/>
    </source>
</evidence>
<evidence type="ECO:0000256" key="9">
    <source>
        <dbReference type="ARBA" id="ARBA00022840"/>
    </source>
</evidence>
<evidence type="ECO:0000256" key="15">
    <source>
        <dbReference type="SAM" id="MobiDB-lite"/>
    </source>
</evidence>
<evidence type="ECO:0000256" key="8">
    <source>
        <dbReference type="ARBA" id="ARBA00022777"/>
    </source>
</evidence>
<organism evidence="18 19">
    <name type="scientific">Candida oxycetoniae</name>
    <dbReference type="NCBI Taxonomy" id="497107"/>
    <lineage>
        <taxon>Eukaryota</taxon>
        <taxon>Fungi</taxon>
        <taxon>Dikarya</taxon>
        <taxon>Ascomycota</taxon>
        <taxon>Saccharomycotina</taxon>
        <taxon>Pichiomycetes</taxon>
        <taxon>Debaryomycetaceae</taxon>
        <taxon>Candida/Lodderomyces clade</taxon>
        <taxon>Candida</taxon>
    </lineage>
</organism>
<dbReference type="InterPro" id="IPR040557">
    <property type="entry name" value="VIP1_N"/>
</dbReference>
<dbReference type="RefSeq" id="XP_049179049.1">
    <property type="nucleotide sequence ID" value="XM_049325271.1"/>
</dbReference>
<evidence type="ECO:0000256" key="2">
    <source>
        <dbReference type="ARBA" id="ARBA00005609"/>
    </source>
</evidence>
<dbReference type="Gene3D" id="3.40.50.1240">
    <property type="entry name" value="Phosphoglycerate mutase-like"/>
    <property type="match status" value="1"/>
</dbReference>
<comment type="catalytic activity">
    <reaction evidence="12">
        <text>1D-myo-inositol hexakisphosphate + ATP = 1-diphospho-1D-myo-inositol 2,3,4,5,6-pentakisphosphate + ADP</text>
        <dbReference type="Rhea" id="RHEA:37459"/>
        <dbReference type="ChEBI" id="CHEBI:30616"/>
        <dbReference type="ChEBI" id="CHEBI:58130"/>
        <dbReference type="ChEBI" id="CHEBI:74946"/>
        <dbReference type="ChEBI" id="CHEBI:456216"/>
        <dbReference type="EC" id="2.7.4.24"/>
    </reaction>
    <physiologicalReaction direction="left-to-right" evidence="12">
        <dbReference type="Rhea" id="RHEA:37460"/>
    </physiologicalReaction>
</comment>
<comment type="similarity">
    <text evidence="2 14">Belongs to the histidine acid phosphatase family. VIP1 subfamily.</text>
</comment>
<dbReference type="PANTHER" id="PTHR12750">
    <property type="entry name" value="DIPHOSPHOINOSITOL PENTAKISPHOSPHATE KINASE"/>
    <property type="match status" value="1"/>
</dbReference>
<keyword evidence="10" id="KW-0206">Cytoskeleton</keyword>
<feature type="compositionally biased region" description="Low complexity" evidence="15">
    <location>
        <begin position="104"/>
        <end position="113"/>
    </location>
</feature>
<evidence type="ECO:0000256" key="4">
    <source>
        <dbReference type="ARBA" id="ARBA00022490"/>
    </source>
</evidence>
<keyword evidence="8 14" id="KW-0418">Kinase</keyword>
<feature type="compositionally biased region" description="Polar residues" evidence="15">
    <location>
        <begin position="155"/>
        <end position="174"/>
    </location>
</feature>
<feature type="compositionally biased region" description="Low complexity" evidence="15">
    <location>
        <begin position="905"/>
        <end position="916"/>
    </location>
</feature>
<evidence type="ECO:0000256" key="12">
    <source>
        <dbReference type="ARBA" id="ARBA00034629"/>
    </source>
</evidence>
<keyword evidence="7 14" id="KW-0547">Nucleotide-binding</keyword>
<keyword evidence="4 14" id="KW-0963">Cytoplasm</keyword>
<dbReference type="FunFam" id="3.40.50.11950:FF:000002">
    <property type="entry name" value="Inositol hexakisphosphate and diphosphoinositol-pentakisphosphate kinase"/>
    <property type="match status" value="1"/>
</dbReference>
<accession>A0AAI9SUR9</accession>
<evidence type="ECO:0000256" key="5">
    <source>
        <dbReference type="ARBA" id="ARBA00022553"/>
    </source>
</evidence>
<feature type="region of interest" description="Disordered" evidence="15">
    <location>
        <begin position="140"/>
        <end position="179"/>
    </location>
</feature>
<name>A0AAI9SUR9_9ASCO</name>